<evidence type="ECO:0000313" key="2">
    <source>
        <dbReference type="EMBL" id="CAI9172790.1"/>
    </source>
</evidence>
<evidence type="ECO:0000256" key="1">
    <source>
        <dbReference type="SAM" id="MobiDB-lite"/>
    </source>
</evidence>
<evidence type="ECO:0000313" key="3">
    <source>
        <dbReference type="Proteomes" id="UP001176941"/>
    </source>
</evidence>
<reference evidence="2" key="1">
    <citation type="submission" date="2023-04" db="EMBL/GenBank/DDBJ databases">
        <authorList>
            <consortium name="ELIXIR-Norway"/>
        </authorList>
    </citation>
    <scope>NUCLEOTIDE SEQUENCE [LARGE SCALE GENOMIC DNA]</scope>
</reference>
<organism evidence="2 3">
    <name type="scientific">Rangifer tarandus platyrhynchus</name>
    <name type="common">Svalbard reindeer</name>
    <dbReference type="NCBI Taxonomy" id="3082113"/>
    <lineage>
        <taxon>Eukaryota</taxon>
        <taxon>Metazoa</taxon>
        <taxon>Chordata</taxon>
        <taxon>Craniata</taxon>
        <taxon>Vertebrata</taxon>
        <taxon>Euteleostomi</taxon>
        <taxon>Mammalia</taxon>
        <taxon>Eutheria</taxon>
        <taxon>Laurasiatheria</taxon>
        <taxon>Artiodactyla</taxon>
        <taxon>Ruminantia</taxon>
        <taxon>Pecora</taxon>
        <taxon>Cervidae</taxon>
        <taxon>Odocoileinae</taxon>
        <taxon>Rangifer</taxon>
    </lineage>
</organism>
<accession>A0ABN8ZH45</accession>
<proteinExistence type="predicted"/>
<dbReference type="EMBL" id="OX459969">
    <property type="protein sequence ID" value="CAI9172790.1"/>
    <property type="molecule type" value="Genomic_DNA"/>
</dbReference>
<gene>
    <name evidence="2" type="ORF">MRATA1EN1_LOCUS21752</name>
</gene>
<sequence length="118" mass="12808">MATSGPPFRGESSCRKSPRRVSDWSSLGHVPTLNWGMGNSGQALPTSTCGHRRCGNAPLRTLQKRVGQFPESSAPCVDPPFQPLCLCTCWPLSLFGMWAKRLSGHDCSARAQVPHGEE</sequence>
<dbReference type="Proteomes" id="UP001176941">
    <property type="component" value="Chromosome 33"/>
</dbReference>
<protein>
    <submittedName>
        <fullName evidence="2">Uncharacterized protein</fullName>
    </submittedName>
</protein>
<name>A0ABN8ZH45_RANTA</name>
<keyword evidence="3" id="KW-1185">Reference proteome</keyword>
<feature type="region of interest" description="Disordered" evidence="1">
    <location>
        <begin position="1"/>
        <end position="26"/>
    </location>
</feature>